<evidence type="ECO:0000313" key="2">
    <source>
        <dbReference type="EMBL" id="QTA85621.1"/>
    </source>
</evidence>
<organism evidence="2 3">
    <name type="scientific">Desulfonema magnum</name>
    <dbReference type="NCBI Taxonomy" id="45655"/>
    <lineage>
        <taxon>Bacteria</taxon>
        <taxon>Pseudomonadati</taxon>
        <taxon>Thermodesulfobacteriota</taxon>
        <taxon>Desulfobacteria</taxon>
        <taxon>Desulfobacterales</taxon>
        <taxon>Desulfococcaceae</taxon>
        <taxon>Desulfonema</taxon>
    </lineage>
</organism>
<dbReference type="EMBL" id="CP061800">
    <property type="protein sequence ID" value="QTA85621.1"/>
    <property type="molecule type" value="Genomic_DNA"/>
</dbReference>
<sequence length="138" mass="16087">MNIFEYNLLVVCLITLFLYAYYIPRKKNFKFSIFITIVLIPVLCFSMSNSLSFLTVDETYIIREATDLKNSDMRQWNLGASRTTDLTIGTIFSILNLLTDFSKNVNIPKIIAKALHWYMGFISILWHPSFSSLHFQLK</sequence>
<evidence type="ECO:0000313" key="3">
    <source>
        <dbReference type="Proteomes" id="UP000663722"/>
    </source>
</evidence>
<feature type="transmembrane region" description="Helical" evidence="1">
    <location>
        <begin position="31"/>
        <end position="56"/>
    </location>
</feature>
<dbReference type="Proteomes" id="UP000663722">
    <property type="component" value="Chromosome"/>
</dbReference>
<keyword evidence="1" id="KW-0812">Transmembrane</keyword>
<name>A0A975BHN0_9BACT</name>
<protein>
    <submittedName>
        <fullName evidence="2">Uncharacterized protein</fullName>
    </submittedName>
</protein>
<proteinExistence type="predicted"/>
<dbReference type="AlphaFoldDB" id="A0A975BHN0"/>
<feature type="transmembrane region" description="Helical" evidence="1">
    <location>
        <begin position="6"/>
        <end position="24"/>
    </location>
</feature>
<evidence type="ECO:0000256" key="1">
    <source>
        <dbReference type="SAM" id="Phobius"/>
    </source>
</evidence>
<dbReference type="KEGG" id="dmm:dnm_016320"/>
<gene>
    <name evidence="2" type="ORF">dnm_016320</name>
</gene>
<keyword evidence="1" id="KW-0472">Membrane</keyword>
<accession>A0A975BHN0</accession>
<keyword evidence="1" id="KW-1133">Transmembrane helix</keyword>
<keyword evidence="3" id="KW-1185">Reference proteome</keyword>
<reference evidence="2" key="1">
    <citation type="journal article" date="2021" name="Microb. Physiol.">
        <title>Proteogenomic Insights into the Physiology of Marine, Sulfate-Reducing, Filamentous Desulfonema limicola and Desulfonema magnum.</title>
        <authorList>
            <person name="Schnaars V."/>
            <person name="Wohlbrand L."/>
            <person name="Scheve S."/>
            <person name="Hinrichs C."/>
            <person name="Reinhardt R."/>
            <person name="Rabus R."/>
        </authorList>
    </citation>
    <scope>NUCLEOTIDE SEQUENCE</scope>
    <source>
        <strain evidence="2">4be13</strain>
    </source>
</reference>